<dbReference type="InterPro" id="IPR020625">
    <property type="entry name" value="Schiff_base-form_aldolases_AS"/>
</dbReference>
<feature type="active site" description="Proton donor/acceptor" evidence="5">
    <location>
        <position position="143"/>
    </location>
</feature>
<evidence type="ECO:0000313" key="7">
    <source>
        <dbReference type="EMBL" id="TQM45149.1"/>
    </source>
</evidence>
<dbReference type="Proteomes" id="UP000319818">
    <property type="component" value="Unassembled WGS sequence"/>
</dbReference>
<keyword evidence="3" id="KW-0704">Schiff base</keyword>
<evidence type="ECO:0000256" key="2">
    <source>
        <dbReference type="ARBA" id="ARBA00023239"/>
    </source>
</evidence>
<dbReference type="PROSITE" id="PS00666">
    <property type="entry name" value="DHDPS_2"/>
    <property type="match status" value="1"/>
</dbReference>
<comment type="caution">
    <text evidence="7">The sequence shown here is derived from an EMBL/GenBank/DDBJ whole genome shotgun (WGS) entry which is preliminary data.</text>
</comment>
<evidence type="ECO:0000313" key="8">
    <source>
        <dbReference type="Proteomes" id="UP000319818"/>
    </source>
</evidence>
<dbReference type="InterPro" id="IPR002220">
    <property type="entry name" value="DapA-like"/>
</dbReference>
<dbReference type="SMART" id="SM01130">
    <property type="entry name" value="DHDPS"/>
    <property type="match status" value="1"/>
</dbReference>
<comment type="similarity">
    <text evidence="1 4">Belongs to the DapA family.</text>
</comment>
<dbReference type="PANTHER" id="PTHR12128">
    <property type="entry name" value="DIHYDRODIPICOLINATE SYNTHASE"/>
    <property type="match status" value="1"/>
</dbReference>
<feature type="binding site" evidence="6">
    <location>
        <position position="53"/>
    </location>
    <ligand>
        <name>pyruvate</name>
        <dbReference type="ChEBI" id="CHEBI:15361"/>
    </ligand>
</feature>
<dbReference type="AlphaFoldDB" id="A0A543GGD6"/>
<evidence type="ECO:0000256" key="6">
    <source>
        <dbReference type="PIRSR" id="PIRSR001365-2"/>
    </source>
</evidence>
<feature type="active site" description="Schiff-base intermediate with substrate" evidence="5">
    <location>
        <position position="171"/>
    </location>
</feature>
<proteinExistence type="inferred from homology"/>
<dbReference type="PANTHER" id="PTHR12128:SF66">
    <property type="entry name" value="4-HYDROXY-2-OXOGLUTARATE ALDOLASE, MITOCHONDRIAL"/>
    <property type="match status" value="1"/>
</dbReference>
<keyword evidence="8" id="KW-1185">Reference proteome</keyword>
<dbReference type="GO" id="GO:0044281">
    <property type="term" value="P:small molecule metabolic process"/>
    <property type="evidence" value="ECO:0007669"/>
    <property type="project" value="UniProtKB-ARBA"/>
</dbReference>
<evidence type="ECO:0000256" key="3">
    <source>
        <dbReference type="ARBA" id="ARBA00023270"/>
    </source>
</evidence>
<dbReference type="EMBL" id="VFPH01000001">
    <property type="protein sequence ID" value="TQM45149.1"/>
    <property type="molecule type" value="Genomic_DNA"/>
</dbReference>
<dbReference type="PRINTS" id="PR00146">
    <property type="entry name" value="DHPICSNTHASE"/>
</dbReference>
<dbReference type="PIRSF" id="PIRSF001365">
    <property type="entry name" value="DHDPS"/>
    <property type="match status" value="1"/>
</dbReference>
<keyword evidence="2 4" id="KW-0456">Lyase</keyword>
<dbReference type="SUPFAM" id="SSF51569">
    <property type="entry name" value="Aldolase"/>
    <property type="match status" value="1"/>
</dbReference>
<feature type="binding site" evidence="6">
    <location>
        <position position="214"/>
    </location>
    <ligand>
        <name>pyruvate</name>
        <dbReference type="ChEBI" id="CHEBI:15361"/>
    </ligand>
</feature>
<dbReference type="GO" id="GO:0008840">
    <property type="term" value="F:4-hydroxy-tetrahydrodipicolinate synthase activity"/>
    <property type="evidence" value="ECO:0007669"/>
    <property type="project" value="TreeGrafter"/>
</dbReference>
<dbReference type="Pfam" id="PF00701">
    <property type="entry name" value="DHDPS"/>
    <property type="match status" value="1"/>
</dbReference>
<name>A0A543GGD6_9PSEU</name>
<accession>A0A543GGD6</accession>
<evidence type="ECO:0000256" key="4">
    <source>
        <dbReference type="PIRNR" id="PIRNR001365"/>
    </source>
</evidence>
<reference evidence="7 8" key="1">
    <citation type="submission" date="2019-06" db="EMBL/GenBank/DDBJ databases">
        <title>Sequencing the genomes of 1000 actinobacteria strains.</title>
        <authorList>
            <person name="Klenk H.-P."/>
        </authorList>
    </citation>
    <scope>NUCLEOTIDE SEQUENCE [LARGE SCALE GENOMIC DNA]</scope>
    <source>
        <strain evidence="7 8">DSM 45511</strain>
    </source>
</reference>
<gene>
    <name evidence="7" type="ORF">FB388_2542</name>
</gene>
<dbReference type="Gene3D" id="3.20.20.70">
    <property type="entry name" value="Aldolase class I"/>
    <property type="match status" value="1"/>
</dbReference>
<dbReference type="InterPro" id="IPR013785">
    <property type="entry name" value="Aldolase_TIM"/>
</dbReference>
<evidence type="ECO:0000256" key="5">
    <source>
        <dbReference type="PIRSR" id="PIRSR001365-1"/>
    </source>
</evidence>
<sequence length="307" mass="30813">MAADAVAMELSGVYVPLITPFTPGGEVDPAALDRLAREAVAAGAAGIVALGTTGEPEGLEDAERRAVLDVCAAVRRDTGTTLVVGAGGSGTRRSAAALAALAAWPEVDAALVPVPAFVRPTEAGVVRHFEDLCLRSPVPLIAYHVPHRTARPLGGPALRGLAALPGVAGMKHAVPALDADAVTLLADPPPGFAVLAGDDVMAAPLLALGAAGGILASAHLCTPRWVAMVDAWRAGDAARARELGAPLAPLAAALFAEPNPTVIKAVLHATGRIASPDVRLPLLPPDPATVAAALNRLAATELTCGSD</sequence>
<organism evidence="7 8">
    <name type="scientific">Pseudonocardia cypriaca</name>
    <dbReference type="NCBI Taxonomy" id="882449"/>
    <lineage>
        <taxon>Bacteria</taxon>
        <taxon>Bacillati</taxon>
        <taxon>Actinomycetota</taxon>
        <taxon>Actinomycetes</taxon>
        <taxon>Pseudonocardiales</taxon>
        <taxon>Pseudonocardiaceae</taxon>
        <taxon>Pseudonocardia</taxon>
    </lineage>
</organism>
<evidence type="ECO:0000256" key="1">
    <source>
        <dbReference type="ARBA" id="ARBA00007592"/>
    </source>
</evidence>
<protein>
    <submittedName>
        <fullName evidence="7">4-hydroxy-tetrahydrodipicolinate synthase</fullName>
    </submittedName>
</protein>